<organism evidence="2 3">
    <name type="scientific">Spirosoma montaniterrae</name>
    <dbReference type="NCBI Taxonomy" id="1178516"/>
    <lineage>
        <taxon>Bacteria</taxon>
        <taxon>Pseudomonadati</taxon>
        <taxon>Bacteroidota</taxon>
        <taxon>Cytophagia</taxon>
        <taxon>Cytophagales</taxon>
        <taxon>Cytophagaceae</taxon>
        <taxon>Spirosoma</taxon>
    </lineage>
</organism>
<gene>
    <name evidence="2" type="ORF">AWR27_09225</name>
</gene>
<dbReference type="Proteomes" id="UP000187941">
    <property type="component" value="Chromosome"/>
</dbReference>
<dbReference type="KEGG" id="smon:AWR27_09225"/>
<dbReference type="EMBL" id="CP014263">
    <property type="protein sequence ID" value="AQG79486.1"/>
    <property type="molecule type" value="Genomic_DNA"/>
</dbReference>
<evidence type="ECO:0000313" key="2">
    <source>
        <dbReference type="EMBL" id="AQG79486.1"/>
    </source>
</evidence>
<dbReference type="RefSeq" id="WP_077130921.1">
    <property type="nucleotide sequence ID" value="NZ_CP014263.1"/>
</dbReference>
<proteinExistence type="predicted"/>
<evidence type="ECO:0000313" key="3">
    <source>
        <dbReference type="Proteomes" id="UP000187941"/>
    </source>
</evidence>
<dbReference type="OrthoDB" id="983012at2"/>
<keyword evidence="3" id="KW-1185">Reference proteome</keyword>
<dbReference type="AlphaFoldDB" id="A0A1P9WVS0"/>
<feature type="region of interest" description="Disordered" evidence="1">
    <location>
        <begin position="153"/>
        <end position="183"/>
    </location>
</feature>
<reference evidence="2 3" key="1">
    <citation type="submission" date="2016-01" db="EMBL/GenBank/DDBJ databases">
        <authorList>
            <person name="Oliw E.H."/>
        </authorList>
    </citation>
    <scope>NUCLEOTIDE SEQUENCE [LARGE SCALE GENOMIC DNA]</scope>
    <source>
        <strain evidence="2 3">DY10</strain>
    </source>
</reference>
<name>A0A1P9WVS0_9BACT</name>
<protein>
    <submittedName>
        <fullName evidence="2">Uncharacterized protein</fullName>
    </submittedName>
</protein>
<evidence type="ECO:0000256" key="1">
    <source>
        <dbReference type="SAM" id="MobiDB-lite"/>
    </source>
</evidence>
<sequence length="183" mass="19963">MNGLSLRTTALTMGLTILFIVSAYGQFMPGGGMGGMGGMGRRGQMAPMPSSPRASVPNIAGEMANKETNWLRDNLALTKDQGKAVKKLNNEYAEMQQDAIKDIVSANTGADGRPSPETMQQIREVMLMFNEEKEEKLKPILTPDQWTLYQSKKEQMQKDIGGFRPPAPKSVQARPDSAGSAKQ</sequence>
<accession>A0A1P9WVS0</accession>